<evidence type="ECO:0000313" key="6">
    <source>
        <dbReference type="EMBL" id="MBP1040163.1"/>
    </source>
</evidence>
<name>A0A940PCE0_9ENTE</name>
<feature type="domain" description="Peptidase S26" evidence="5">
    <location>
        <begin position="32"/>
        <end position="192"/>
    </location>
</feature>
<dbReference type="NCBIfam" id="TIGR02227">
    <property type="entry name" value="sigpep_I_bact"/>
    <property type="match status" value="1"/>
</dbReference>
<dbReference type="PANTHER" id="PTHR43390">
    <property type="entry name" value="SIGNAL PEPTIDASE I"/>
    <property type="match status" value="1"/>
</dbReference>
<dbReference type="GO" id="GO:0005886">
    <property type="term" value="C:plasma membrane"/>
    <property type="evidence" value="ECO:0007669"/>
    <property type="project" value="UniProtKB-SubCell"/>
</dbReference>
<sequence>MAKKRKRTRKSSVTSRHQKKSRSTDRIRKLKALGLAFLMMVVILVGVGSLFFSFGKMTGYSMMPEVSNGDVLVIAKQQPKRFELIYLKTPNKTNERSVRRVIGVPGDEIYYQDDQLFVNGQGKSERYLNNRKAELVEGYLTADFTLEELTGKSRVPSGYYFVLGDNRQAATDSREYQFVKQSEIIGIVTTRIYPLDTIKNY</sequence>
<gene>
    <name evidence="6" type="primary">lepB</name>
    <name evidence="6" type="ORF">I6N95_03970</name>
</gene>
<dbReference type="EC" id="3.4.21.89" evidence="3"/>
<comment type="catalytic activity">
    <reaction evidence="3">
        <text>Cleavage of hydrophobic, N-terminal signal or leader sequences from secreted and periplasmic proteins.</text>
        <dbReference type="EC" id="3.4.21.89"/>
    </reaction>
</comment>
<evidence type="ECO:0000256" key="3">
    <source>
        <dbReference type="RuleBase" id="RU362042"/>
    </source>
</evidence>
<keyword evidence="3" id="KW-0812">Transmembrane</keyword>
<protein>
    <recommendedName>
        <fullName evidence="3">Signal peptidase I</fullName>
        <ecNumber evidence="3">3.4.21.89</ecNumber>
    </recommendedName>
</protein>
<evidence type="ECO:0000256" key="2">
    <source>
        <dbReference type="ARBA" id="ARBA00009370"/>
    </source>
</evidence>
<keyword evidence="3" id="KW-0472">Membrane</keyword>
<dbReference type="EMBL" id="JAEEGA010000002">
    <property type="protein sequence ID" value="MBP1040163.1"/>
    <property type="molecule type" value="Genomic_DNA"/>
</dbReference>
<evidence type="ECO:0000313" key="7">
    <source>
        <dbReference type="Proteomes" id="UP000674938"/>
    </source>
</evidence>
<dbReference type="AlphaFoldDB" id="A0A940PCE0"/>
<dbReference type="RefSeq" id="WP_209525056.1">
    <property type="nucleotide sequence ID" value="NZ_JAEEGA010000002.1"/>
</dbReference>
<comment type="similarity">
    <text evidence="2 3">Belongs to the peptidase S26 family.</text>
</comment>
<evidence type="ECO:0000259" key="5">
    <source>
        <dbReference type="Pfam" id="PF10502"/>
    </source>
</evidence>
<dbReference type="SUPFAM" id="SSF51306">
    <property type="entry name" value="LexA/Signal peptidase"/>
    <property type="match status" value="1"/>
</dbReference>
<accession>A0A940PCE0</accession>
<dbReference type="GO" id="GO:0009003">
    <property type="term" value="F:signal peptidase activity"/>
    <property type="evidence" value="ECO:0007669"/>
    <property type="project" value="UniProtKB-EC"/>
</dbReference>
<evidence type="ECO:0000256" key="1">
    <source>
        <dbReference type="ARBA" id="ARBA00004401"/>
    </source>
</evidence>
<dbReference type="PANTHER" id="PTHR43390:SF1">
    <property type="entry name" value="CHLOROPLAST PROCESSING PEPTIDASE"/>
    <property type="match status" value="1"/>
</dbReference>
<organism evidence="6 7">
    <name type="scientific">Vagococcus allomyrinae</name>
    <dbReference type="NCBI Taxonomy" id="2794353"/>
    <lineage>
        <taxon>Bacteria</taxon>
        <taxon>Bacillati</taxon>
        <taxon>Bacillota</taxon>
        <taxon>Bacilli</taxon>
        <taxon>Lactobacillales</taxon>
        <taxon>Enterococcaceae</taxon>
        <taxon>Vagococcus</taxon>
    </lineage>
</organism>
<dbReference type="Pfam" id="PF10502">
    <property type="entry name" value="Peptidase_S26"/>
    <property type="match status" value="1"/>
</dbReference>
<keyword evidence="3" id="KW-1133">Transmembrane helix</keyword>
<dbReference type="GO" id="GO:0004252">
    <property type="term" value="F:serine-type endopeptidase activity"/>
    <property type="evidence" value="ECO:0007669"/>
    <property type="project" value="InterPro"/>
</dbReference>
<proteinExistence type="inferred from homology"/>
<dbReference type="Proteomes" id="UP000674938">
    <property type="component" value="Unassembled WGS sequence"/>
</dbReference>
<evidence type="ECO:0000256" key="4">
    <source>
        <dbReference type="SAM" id="MobiDB-lite"/>
    </source>
</evidence>
<dbReference type="PRINTS" id="PR00727">
    <property type="entry name" value="LEADERPTASE"/>
</dbReference>
<keyword evidence="3 6" id="KW-0378">Hydrolase</keyword>
<dbReference type="InterPro" id="IPR019533">
    <property type="entry name" value="Peptidase_S26"/>
</dbReference>
<dbReference type="CDD" id="cd06530">
    <property type="entry name" value="S26_SPase_I"/>
    <property type="match status" value="1"/>
</dbReference>
<feature type="transmembrane region" description="Helical" evidence="3">
    <location>
        <begin position="32"/>
        <end position="54"/>
    </location>
</feature>
<dbReference type="InterPro" id="IPR036286">
    <property type="entry name" value="LexA/Signal_pep-like_sf"/>
</dbReference>
<keyword evidence="7" id="KW-1185">Reference proteome</keyword>
<comment type="caution">
    <text evidence="6">The sequence shown here is derived from an EMBL/GenBank/DDBJ whole genome shotgun (WGS) entry which is preliminary data.</text>
</comment>
<dbReference type="InterPro" id="IPR000223">
    <property type="entry name" value="Pept_S26A_signal_pept_1"/>
</dbReference>
<reference evidence="6" key="1">
    <citation type="submission" date="2020-12" db="EMBL/GenBank/DDBJ databases">
        <title>Vagococcus allomyrinae sp. nov. and Enterococcus lavae sp. nov., isolated from the larvae of Allomyrina dichotoma.</title>
        <authorList>
            <person name="Lee S.D."/>
        </authorList>
    </citation>
    <scope>NUCLEOTIDE SEQUENCE</scope>
    <source>
        <strain evidence="6">BWB3-3</strain>
    </source>
</reference>
<feature type="compositionally biased region" description="Basic residues" evidence="4">
    <location>
        <begin position="1"/>
        <end position="21"/>
    </location>
</feature>
<keyword evidence="3" id="KW-0645">Protease</keyword>
<dbReference type="Gene3D" id="2.10.109.10">
    <property type="entry name" value="Umud Fragment, subunit A"/>
    <property type="match status" value="1"/>
</dbReference>
<comment type="subcellular location">
    <subcellularLocation>
        <location evidence="1">Cell membrane</location>
        <topology evidence="1">Single-pass type II membrane protein</topology>
    </subcellularLocation>
    <subcellularLocation>
        <location evidence="3">Membrane</location>
        <topology evidence="3">Single-pass type II membrane protein</topology>
    </subcellularLocation>
</comment>
<dbReference type="GO" id="GO:0006465">
    <property type="term" value="P:signal peptide processing"/>
    <property type="evidence" value="ECO:0007669"/>
    <property type="project" value="InterPro"/>
</dbReference>
<feature type="region of interest" description="Disordered" evidence="4">
    <location>
        <begin position="1"/>
        <end position="25"/>
    </location>
</feature>